<dbReference type="Proteomes" id="UP000078544">
    <property type="component" value="Unassembled WGS sequence"/>
</dbReference>
<comment type="similarity">
    <text evidence="2">Belongs to the peptidase M43B family.</text>
</comment>
<keyword evidence="6" id="KW-0378">Hydrolase</keyword>
<sequence>MRSLAAIILVGFLPLALARPQNPPSRVCGVEGVSDTLLAAHRGELASELDQLVRRNDSTEAEEPIAIDTYIHVISTSETADEHHSNETIQQQMKLLNEGFRPAKISFTLKSVNWNVKPYLALGKDNRRQNYLFHKGDNRHLNIYYAQRTYRRNAAFARTPDYVNNYTAILEDGVTLPLWVPYFDTQFTIVHEVGHWFGLLHTWGKKSGEGCTGDGDFVDDTPAHIGPSGNCRDTKQDTCPNIPGRDPIYNYMNYVDDGCYKNPEDPKDPGFTRGQINRMHQMWKRYRSQPVPIPDWPNEMKRLEPIKKGGKMPYYPEPVNTKLTYLECLSSDDGNLGEIKEEICGSRSVCSVAAKKQEADATSPKHEAAYRDCMVKRISPLGSGPESVSAFVGVNSLN</sequence>
<evidence type="ECO:0000259" key="11">
    <source>
        <dbReference type="Pfam" id="PF05572"/>
    </source>
</evidence>
<evidence type="ECO:0000256" key="6">
    <source>
        <dbReference type="ARBA" id="ARBA00022801"/>
    </source>
</evidence>
<dbReference type="Gene3D" id="3.40.390.10">
    <property type="entry name" value="Collagenase (Catalytic Domain)"/>
    <property type="match status" value="1"/>
</dbReference>
<evidence type="ECO:0000256" key="10">
    <source>
        <dbReference type="SAM" id="SignalP"/>
    </source>
</evidence>
<dbReference type="Pfam" id="PF05572">
    <property type="entry name" value="Peptidase_M43"/>
    <property type="match status" value="1"/>
</dbReference>
<dbReference type="SUPFAM" id="SSF55486">
    <property type="entry name" value="Metalloproteases ('zincins'), catalytic domain"/>
    <property type="match status" value="1"/>
</dbReference>
<keyword evidence="7" id="KW-0862">Zinc</keyword>
<dbReference type="PANTHER" id="PTHR47466:SF1">
    <property type="entry name" value="METALLOPROTEASE MEP1 (AFU_ORTHOLOGUE AFUA_1G07730)-RELATED"/>
    <property type="match status" value="1"/>
</dbReference>
<dbReference type="OrthoDB" id="536211at2759"/>
<evidence type="ECO:0000256" key="3">
    <source>
        <dbReference type="ARBA" id="ARBA00022670"/>
    </source>
</evidence>
<name>A0A167YS15_9HYPO</name>
<keyword evidence="13" id="KW-1185">Reference proteome</keyword>
<keyword evidence="5 10" id="KW-0732">Signal</keyword>
<comment type="function">
    <text evidence="1">Secreted metalloproteinase that allows assimilation of proteinaceous substrates.</text>
</comment>
<evidence type="ECO:0000256" key="9">
    <source>
        <dbReference type="ARBA" id="ARBA00023157"/>
    </source>
</evidence>
<accession>A0A167YS15</accession>
<evidence type="ECO:0000313" key="13">
    <source>
        <dbReference type="Proteomes" id="UP000078544"/>
    </source>
</evidence>
<keyword evidence="9" id="KW-1015">Disulfide bond</keyword>
<dbReference type="EMBL" id="AZGY01000017">
    <property type="protein sequence ID" value="KZZ91692.1"/>
    <property type="molecule type" value="Genomic_DNA"/>
</dbReference>
<keyword evidence="3" id="KW-0645">Protease</keyword>
<gene>
    <name evidence="12" type="ORF">AAL_06446</name>
</gene>
<dbReference type="InterPro" id="IPR008754">
    <property type="entry name" value="Peptidase_M43"/>
</dbReference>
<proteinExistence type="inferred from homology"/>
<evidence type="ECO:0000256" key="2">
    <source>
        <dbReference type="ARBA" id="ARBA00008721"/>
    </source>
</evidence>
<dbReference type="GO" id="GO:0006508">
    <property type="term" value="P:proteolysis"/>
    <property type="evidence" value="ECO:0007669"/>
    <property type="project" value="UniProtKB-KW"/>
</dbReference>
<organism evidence="12 13">
    <name type="scientific">Moelleriella libera RCEF 2490</name>
    <dbReference type="NCBI Taxonomy" id="1081109"/>
    <lineage>
        <taxon>Eukaryota</taxon>
        <taxon>Fungi</taxon>
        <taxon>Dikarya</taxon>
        <taxon>Ascomycota</taxon>
        <taxon>Pezizomycotina</taxon>
        <taxon>Sordariomycetes</taxon>
        <taxon>Hypocreomycetidae</taxon>
        <taxon>Hypocreales</taxon>
        <taxon>Clavicipitaceae</taxon>
        <taxon>Moelleriella</taxon>
    </lineage>
</organism>
<dbReference type="GO" id="GO:0008237">
    <property type="term" value="F:metallopeptidase activity"/>
    <property type="evidence" value="ECO:0007669"/>
    <property type="project" value="UniProtKB-KW"/>
</dbReference>
<dbReference type="InterPro" id="IPR024079">
    <property type="entry name" value="MetalloPept_cat_dom_sf"/>
</dbReference>
<keyword evidence="8" id="KW-0482">Metalloprotease</keyword>
<feature type="domain" description="Peptidase M43 pregnancy-associated plasma-A" evidence="11">
    <location>
        <begin position="183"/>
        <end position="282"/>
    </location>
</feature>
<evidence type="ECO:0000256" key="8">
    <source>
        <dbReference type="ARBA" id="ARBA00023049"/>
    </source>
</evidence>
<dbReference type="STRING" id="1081109.A0A167YS15"/>
<dbReference type="CDD" id="cd04275">
    <property type="entry name" value="ZnMc_pappalysin_like"/>
    <property type="match status" value="1"/>
</dbReference>
<keyword evidence="4" id="KW-0479">Metal-binding</keyword>
<evidence type="ECO:0000313" key="12">
    <source>
        <dbReference type="EMBL" id="KZZ91692.1"/>
    </source>
</evidence>
<evidence type="ECO:0000256" key="7">
    <source>
        <dbReference type="ARBA" id="ARBA00022833"/>
    </source>
</evidence>
<evidence type="ECO:0000256" key="4">
    <source>
        <dbReference type="ARBA" id="ARBA00022723"/>
    </source>
</evidence>
<evidence type="ECO:0000256" key="5">
    <source>
        <dbReference type="ARBA" id="ARBA00022729"/>
    </source>
</evidence>
<dbReference type="AlphaFoldDB" id="A0A167YS15"/>
<evidence type="ECO:0000256" key="1">
    <source>
        <dbReference type="ARBA" id="ARBA00003174"/>
    </source>
</evidence>
<protein>
    <submittedName>
        <fullName evidence="12">Peptidase M43, pregnancy-associated plasma-A</fullName>
    </submittedName>
</protein>
<feature type="signal peptide" evidence="10">
    <location>
        <begin position="1"/>
        <end position="18"/>
    </location>
</feature>
<reference evidence="12 13" key="1">
    <citation type="journal article" date="2016" name="Genome Biol. Evol.">
        <title>Divergent and convergent evolution of fungal pathogenicity.</title>
        <authorList>
            <person name="Shang Y."/>
            <person name="Xiao G."/>
            <person name="Zheng P."/>
            <person name="Cen K."/>
            <person name="Zhan S."/>
            <person name="Wang C."/>
        </authorList>
    </citation>
    <scope>NUCLEOTIDE SEQUENCE [LARGE SCALE GENOMIC DNA]</scope>
    <source>
        <strain evidence="12 13">RCEF 2490</strain>
    </source>
</reference>
<dbReference type="PANTHER" id="PTHR47466">
    <property type="match status" value="1"/>
</dbReference>
<feature type="chain" id="PRO_5007894797" evidence="10">
    <location>
        <begin position="19"/>
        <end position="398"/>
    </location>
</feature>
<dbReference type="GO" id="GO:0046872">
    <property type="term" value="F:metal ion binding"/>
    <property type="evidence" value="ECO:0007669"/>
    <property type="project" value="UniProtKB-KW"/>
</dbReference>
<comment type="caution">
    <text evidence="12">The sequence shown here is derived from an EMBL/GenBank/DDBJ whole genome shotgun (WGS) entry which is preliminary data.</text>
</comment>